<organism evidence="1 2">
    <name type="scientific">Melia azedarach</name>
    <name type="common">Chinaberry tree</name>
    <dbReference type="NCBI Taxonomy" id="155640"/>
    <lineage>
        <taxon>Eukaryota</taxon>
        <taxon>Viridiplantae</taxon>
        <taxon>Streptophyta</taxon>
        <taxon>Embryophyta</taxon>
        <taxon>Tracheophyta</taxon>
        <taxon>Spermatophyta</taxon>
        <taxon>Magnoliopsida</taxon>
        <taxon>eudicotyledons</taxon>
        <taxon>Gunneridae</taxon>
        <taxon>Pentapetalae</taxon>
        <taxon>rosids</taxon>
        <taxon>malvids</taxon>
        <taxon>Sapindales</taxon>
        <taxon>Meliaceae</taxon>
        <taxon>Melia</taxon>
    </lineage>
</organism>
<evidence type="ECO:0000313" key="1">
    <source>
        <dbReference type="EMBL" id="KAJ4716348.1"/>
    </source>
</evidence>
<name>A0ACC1XZF8_MELAZ</name>
<gene>
    <name evidence="1" type="ORF">OWV82_011379</name>
</gene>
<keyword evidence="2" id="KW-1185">Reference proteome</keyword>
<reference evidence="1 2" key="1">
    <citation type="journal article" date="2023" name="Science">
        <title>Complex scaffold remodeling in plant triterpene biosynthesis.</title>
        <authorList>
            <person name="De La Pena R."/>
            <person name="Hodgson H."/>
            <person name="Liu J.C."/>
            <person name="Stephenson M.J."/>
            <person name="Martin A.C."/>
            <person name="Owen C."/>
            <person name="Harkess A."/>
            <person name="Leebens-Mack J."/>
            <person name="Jimenez L.E."/>
            <person name="Osbourn A."/>
            <person name="Sattely E.S."/>
        </authorList>
    </citation>
    <scope>NUCLEOTIDE SEQUENCE [LARGE SCALE GENOMIC DNA]</scope>
    <source>
        <strain evidence="2">cv. JPN11</strain>
        <tissue evidence="1">Leaf</tissue>
    </source>
</reference>
<comment type="caution">
    <text evidence="1">The sequence shown here is derived from an EMBL/GenBank/DDBJ whole genome shotgun (WGS) entry which is preliminary data.</text>
</comment>
<dbReference type="Proteomes" id="UP001164539">
    <property type="component" value="Chromosome 6"/>
</dbReference>
<sequence>MDSFNTEITHNFPPFFKVYKDGRVERYMVFKTVDAGHDPVTGVQSKDVIISPETGVKARIFIPTINGPDQKLPLLVHYHGGGFCTGSAFGVMAKNFLTSLVSKANIIAISIDYRLAPEHPLPIAYDDSWAGLQWVAAHFNGRGPEPWINNHADLGRVFLAGESAGANIAHYVAVQAGTTGLAGLEIRGFLIVHPFFGSEEPDEMYKFLCPTSSGCDDDPKLNPAVDPNLEKAAGARVLVCVAEKDWLKNRGVAYYETLDKSGWGGDVEIYETLGEDHCFHMFNPHSEKASPLIEKMVHFIHQA</sequence>
<dbReference type="EMBL" id="CM051399">
    <property type="protein sequence ID" value="KAJ4716348.1"/>
    <property type="molecule type" value="Genomic_DNA"/>
</dbReference>
<accession>A0ACC1XZF8</accession>
<evidence type="ECO:0000313" key="2">
    <source>
        <dbReference type="Proteomes" id="UP001164539"/>
    </source>
</evidence>
<protein>
    <submittedName>
        <fullName evidence="1">Alpha/beta hydrolase-3</fullName>
    </submittedName>
</protein>
<keyword evidence="1" id="KW-0378">Hydrolase</keyword>
<proteinExistence type="predicted"/>